<accession>A0A377QXJ9</accession>
<dbReference type="Proteomes" id="UP000254293">
    <property type="component" value="Unassembled WGS sequence"/>
</dbReference>
<organism evidence="1 2">
    <name type="scientific">Kingella potus</name>
    <dbReference type="NCBI Taxonomy" id="265175"/>
    <lineage>
        <taxon>Bacteria</taxon>
        <taxon>Pseudomonadati</taxon>
        <taxon>Pseudomonadota</taxon>
        <taxon>Betaproteobacteria</taxon>
        <taxon>Neisseriales</taxon>
        <taxon>Neisseriaceae</taxon>
        <taxon>Kingella</taxon>
    </lineage>
</organism>
<dbReference type="EMBL" id="UGJJ01000001">
    <property type="protein sequence ID" value="STR00134.1"/>
    <property type="molecule type" value="Genomic_DNA"/>
</dbReference>
<name>A0A377QXJ9_9NEIS</name>
<reference evidence="1 2" key="1">
    <citation type="submission" date="2018-06" db="EMBL/GenBank/DDBJ databases">
        <authorList>
            <consortium name="Pathogen Informatics"/>
            <person name="Doyle S."/>
        </authorList>
    </citation>
    <scope>NUCLEOTIDE SEQUENCE [LARGE SCALE GENOMIC DNA]</scope>
    <source>
        <strain evidence="1 2">NCTC13336</strain>
    </source>
</reference>
<dbReference type="RefSeq" id="WP_147286544.1">
    <property type="nucleotide sequence ID" value="NZ_CP091516.1"/>
</dbReference>
<dbReference type="AlphaFoldDB" id="A0A377QXJ9"/>
<evidence type="ECO:0000313" key="1">
    <source>
        <dbReference type="EMBL" id="STR00134.1"/>
    </source>
</evidence>
<evidence type="ECO:0000313" key="2">
    <source>
        <dbReference type="Proteomes" id="UP000254293"/>
    </source>
</evidence>
<keyword evidence="2" id="KW-1185">Reference proteome</keyword>
<sequence>MKKVLPVFLLLALGFGLYLYDLKRERWGGYVQMPRDIPMASEIEELPFSDMVVPKGTLCRQSSRPTEGKAAYGGYRVSCKNGTEGFLTYCNKPASASNTNTKTTNSFRI</sequence>
<proteinExistence type="predicted"/>
<protein>
    <submittedName>
        <fullName evidence="1">Uncharacterized protein</fullName>
    </submittedName>
</protein>
<gene>
    <name evidence="1" type="ORF">NCTC13336_00331</name>
</gene>